<evidence type="ECO:0000256" key="1">
    <source>
        <dbReference type="ARBA" id="ARBA00022729"/>
    </source>
</evidence>
<dbReference type="CDD" id="cd00063">
    <property type="entry name" value="FN3"/>
    <property type="match status" value="2"/>
</dbReference>
<dbReference type="GO" id="GO:0016020">
    <property type="term" value="C:membrane"/>
    <property type="evidence" value="ECO:0007669"/>
    <property type="project" value="InterPro"/>
</dbReference>
<dbReference type="GO" id="GO:0004553">
    <property type="term" value="F:hydrolase activity, hydrolyzing O-glycosyl compounds"/>
    <property type="evidence" value="ECO:0007669"/>
    <property type="project" value="UniProtKB-ARBA"/>
</dbReference>
<dbReference type="SMART" id="SM00060">
    <property type="entry name" value="FN3"/>
    <property type="match status" value="3"/>
</dbReference>
<dbReference type="InterPro" id="IPR026444">
    <property type="entry name" value="Secre_tail"/>
</dbReference>
<protein>
    <submittedName>
        <fullName evidence="6">T9SS type A sorting domain-containing protein</fullName>
    </submittedName>
</protein>
<organism evidence="6 7">
    <name type="scientific">Croceimicrobium hydrocarbonivorans</name>
    <dbReference type="NCBI Taxonomy" id="2761580"/>
    <lineage>
        <taxon>Bacteria</taxon>
        <taxon>Pseudomonadati</taxon>
        <taxon>Bacteroidota</taxon>
        <taxon>Flavobacteriia</taxon>
        <taxon>Flavobacteriales</taxon>
        <taxon>Owenweeksiaceae</taxon>
        <taxon>Croceimicrobium</taxon>
    </lineage>
</organism>
<dbReference type="Proteomes" id="UP000516305">
    <property type="component" value="Chromosome"/>
</dbReference>
<reference evidence="6 7" key="1">
    <citation type="submission" date="2020-08" db="EMBL/GenBank/DDBJ databases">
        <title>Croceimicrobium hydrocarbonivorans gen. nov., sp. nov., a novel marine bacterium isolated from a bacterial consortium that degrades polyethylene terephthalate.</title>
        <authorList>
            <person name="Liu R."/>
        </authorList>
    </citation>
    <scope>NUCLEOTIDE SEQUENCE [LARGE SCALE GENOMIC DNA]</scope>
    <source>
        <strain evidence="6 7">A20-9</strain>
    </source>
</reference>
<dbReference type="InterPro" id="IPR035986">
    <property type="entry name" value="PKD_dom_sf"/>
</dbReference>
<dbReference type="InterPro" id="IPR036116">
    <property type="entry name" value="FN3_sf"/>
</dbReference>
<keyword evidence="1 2" id="KW-0732">Signal</keyword>
<dbReference type="SUPFAM" id="SSF49899">
    <property type="entry name" value="Concanavalin A-like lectins/glucanases"/>
    <property type="match status" value="2"/>
</dbReference>
<dbReference type="SUPFAM" id="SSF49265">
    <property type="entry name" value="Fibronectin type III"/>
    <property type="match status" value="2"/>
</dbReference>
<dbReference type="SUPFAM" id="SSF49299">
    <property type="entry name" value="PKD domain"/>
    <property type="match status" value="1"/>
</dbReference>
<feature type="signal peptide" evidence="2">
    <location>
        <begin position="1"/>
        <end position="21"/>
    </location>
</feature>
<feature type="chain" id="PRO_5028961455" evidence="2">
    <location>
        <begin position="22"/>
        <end position="1318"/>
    </location>
</feature>
<dbReference type="Pfam" id="PF18962">
    <property type="entry name" value="Por_Secre_tail"/>
    <property type="match status" value="1"/>
</dbReference>
<feature type="domain" description="Fibronectin type-III" evidence="5">
    <location>
        <begin position="458"/>
        <end position="546"/>
    </location>
</feature>
<dbReference type="Gene3D" id="2.60.40.10">
    <property type="entry name" value="Immunoglobulins"/>
    <property type="match status" value="3"/>
</dbReference>
<dbReference type="PROSITE" id="PS50093">
    <property type="entry name" value="PKD"/>
    <property type="match status" value="1"/>
</dbReference>
<feature type="domain" description="Fibronectin type-III" evidence="5">
    <location>
        <begin position="811"/>
        <end position="899"/>
    </location>
</feature>
<dbReference type="EMBL" id="CP060139">
    <property type="protein sequence ID" value="QNR25566.1"/>
    <property type="molecule type" value="Genomic_DNA"/>
</dbReference>
<sequence>MALQRLLFLGVLLTMAFTGNGQCPPQSLPFSENFNSSLGCFTVTDGGSTTDTWVQAGPGGGSTGGDLDGSGLVIVDSDDAGSGNTLDETLSSPYIDASNFSGTLYLEFDHFFRSLNTNDSGWVEVWDSTQWVSVYSTATTIGAFNNPDHQQIDITAYAHDSLQVRFRYVDNGSWAWWWVIDNFKVQTVLCPAPNIQSLSVTSDTSFTLNLLSLEDTIAFEWGPVGFSQGSGCIGSKATNGNLSIDLKNSDAGTCFNQLSAGQCYDIYIAGSCPGGGYSNYIGPFTFCTPCATVSLPFTENFDQGLGCFNVVDGGTSTDTWRPAPAGGGSTGGDLDGTAHVEVDSDDAGSGETLDELLLSPIMDASNISGSLILEFDQYYNNIGADSAAVEVYDGTTWHLVYSEQSDKGAFGNPDHQFIDISAYANANLQVRFVYRDNGSWAWWWIIDNFSVRDVLCTPSSGFTAGYVGSDSVNLNWNLGTSHGYIIEWGISGFNPGSGTQTSSTTANSMGIPNLSLNTTYDFYLLDSCSGAITDTLGPITVSTACATQSIPFSENFDLGQGCFTIIDGGNTTDTWVAAPAGGLTSGGDLDGTPMMEADSDNAGSGGVTMFETLTSPILDATAYMSAGALTLSFDQYYRHLGSGSASVEVFDGTTWNQVANFTSTLGAFSAPDSQSIDITAYANPNLQVRFIYDDGGSWAWYWLVDNFKVEGQPCGAVSSADTISVGTNNINFNWVSANGSLWNINWGPQGFRQGTTVSGNYIAGVNTNSYNLTGLQSGSCFDIYIQDTCAGVGSGYWFGPLTVCTDTSCFPPSNISFSNITGSSASASWVGFAGSYEYSLVTSATANPANGTIGSTSSLNASLNGLSSATAYCLFVRGICAPGDTSAWAGPVCFTTACQSFTAPYLEDFEGPTSACWSNVQISGTNSWSVGSGSSGGGITSAHGGMFNAVFTSSNGGPYVTQYVSPIIDASGLSATELSFWYGQEAWFGDQNTLTVYYRTSPSGAWTQVWQNQTDVSSWTKVVIAIPSNSSTLQFAFEGTDNWGHANVLDDIRVDVPGGSNICPQVTNVSSANPSCGSIDLSWVSSSGGSIIEYGPTGFSPGSGSFTGVVTSPYTLSNLNANTSYDVYIADTCGVQDTGAFNGPTTVSTNNAGSANASFTYSNSTTNFMTYNFDASASTGNIQNYVWDFGDGYVGNGITVNHTYTSAGVYAVELILVSACGNDTLTQTIADVSTSEWKASDLKLYPNPAQDQIKLELPKSGKVEIALRDASGRTVRSWTLEVEAQEAQELNLEGLSKGVYLIDVNQADLHNRERLLLK</sequence>
<dbReference type="Gene3D" id="2.60.120.200">
    <property type="match status" value="4"/>
</dbReference>
<dbReference type="Pfam" id="PF00629">
    <property type="entry name" value="MAM"/>
    <property type="match status" value="1"/>
</dbReference>
<dbReference type="CDD" id="cd00146">
    <property type="entry name" value="PKD"/>
    <property type="match status" value="1"/>
</dbReference>
<evidence type="ECO:0000259" key="3">
    <source>
        <dbReference type="PROSITE" id="PS50060"/>
    </source>
</evidence>
<dbReference type="InterPro" id="IPR022409">
    <property type="entry name" value="PKD/Chitinase_dom"/>
</dbReference>
<dbReference type="KEGG" id="chyd:H4K34_06915"/>
<evidence type="ECO:0000313" key="6">
    <source>
        <dbReference type="EMBL" id="QNR25566.1"/>
    </source>
</evidence>
<evidence type="ECO:0000256" key="2">
    <source>
        <dbReference type="SAM" id="SignalP"/>
    </source>
</evidence>
<dbReference type="PROSITE" id="PS50060">
    <property type="entry name" value="MAM_2"/>
    <property type="match status" value="1"/>
</dbReference>
<feature type="domain" description="MAM" evidence="3">
    <location>
        <begin position="908"/>
        <end position="1065"/>
    </location>
</feature>
<dbReference type="NCBIfam" id="TIGR04183">
    <property type="entry name" value="Por_Secre_tail"/>
    <property type="match status" value="1"/>
</dbReference>
<keyword evidence="7" id="KW-1185">Reference proteome</keyword>
<name>A0A7H0VIL8_9FLAO</name>
<evidence type="ECO:0000259" key="4">
    <source>
        <dbReference type="PROSITE" id="PS50093"/>
    </source>
</evidence>
<dbReference type="InterPro" id="IPR013320">
    <property type="entry name" value="ConA-like_dom_sf"/>
</dbReference>
<gene>
    <name evidence="6" type="ORF">H4K34_06915</name>
</gene>
<dbReference type="SMART" id="SM00089">
    <property type="entry name" value="PKD"/>
    <property type="match status" value="1"/>
</dbReference>
<accession>A0A7H0VIL8</accession>
<dbReference type="InterPro" id="IPR000601">
    <property type="entry name" value="PKD_dom"/>
</dbReference>
<proteinExistence type="predicted"/>
<evidence type="ECO:0000313" key="7">
    <source>
        <dbReference type="Proteomes" id="UP000516305"/>
    </source>
</evidence>
<evidence type="ECO:0000259" key="5">
    <source>
        <dbReference type="PROSITE" id="PS50853"/>
    </source>
</evidence>
<dbReference type="GO" id="GO:0005975">
    <property type="term" value="P:carbohydrate metabolic process"/>
    <property type="evidence" value="ECO:0007669"/>
    <property type="project" value="UniProtKB-ARBA"/>
</dbReference>
<feature type="domain" description="PKD" evidence="4">
    <location>
        <begin position="1154"/>
        <end position="1229"/>
    </location>
</feature>
<dbReference type="RefSeq" id="WP_210760093.1">
    <property type="nucleotide sequence ID" value="NZ_CP060139.1"/>
</dbReference>
<dbReference type="PROSITE" id="PS50853">
    <property type="entry name" value="FN3"/>
    <property type="match status" value="2"/>
</dbReference>
<dbReference type="InterPro" id="IPR000998">
    <property type="entry name" value="MAM_dom"/>
</dbReference>
<dbReference type="InterPro" id="IPR013783">
    <property type="entry name" value="Ig-like_fold"/>
</dbReference>
<dbReference type="Pfam" id="PF18911">
    <property type="entry name" value="PKD_4"/>
    <property type="match status" value="1"/>
</dbReference>
<dbReference type="InterPro" id="IPR003961">
    <property type="entry name" value="FN3_dom"/>
</dbReference>